<geneLocation type="plasmid" evidence="2 3">
    <name>unnamed6</name>
</geneLocation>
<name>A0A6N1AW49_9PROT</name>
<evidence type="ECO:0000313" key="3">
    <source>
        <dbReference type="Proteomes" id="UP000509702"/>
    </source>
</evidence>
<dbReference type="InterPro" id="IPR029057">
    <property type="entry name" value="PRTase-like"/>
</dbReference>
<dbReference type="AlphaFoldDB" id="A0A6N1AW49"/>
<accession>A0A6N1AW49</accession>
<dbReference type="Proteomes" id="UP000509702">
    <property type="component" value="Plasmid unnamed6"/>
</dbReference>
<dbReference type="InterPro" id="IPR000836">
    <property type="entry name" value="PRTase_dom"/>
</dbReference>
<gene>
    <name evidence="2" type="ORF">HUE56_25585</name>
</gene>
<protein>
    <submittedName>
        <fullName evidence="2">Phosphoribosyltransferase</fullName>
    </submittedName>
</protein>
<evidence type="ECO:0000313" key="2">
    <source>
        <dbReference type="EMBL" id="QKS54497.1"/>
    </source>
</evidence>
<feature type="domain" description="Phosphoribosyltransferase" evidence="1">
    <location>
        <begin position="16"/>
        <end position="179"/>
    </location>
</feature>
<keyword evidence="2" id="KW-0808">Transferase</keyword>
<keyword evidence="2" id="KW-0614">Plasmid</keyword>
<dbReference type="Gene3D" id="3.40.50.2020">
    <property type="match status" value="1"/>
</dbReference>
<organism evidence="2 3">
    <name type="scientific">Azospirillum oryzae</name>
    <dbReference type="NCBI Taxonomy" id="286727"/>
    <lineage>
        <taxon>Bacteria</taxon>
        <taxon>Pseudomonadati</taxon>
        <taxon>Pseudomonadota</taxon>
        <taxon>Alphaproteobacteria</taxon>
        <taxon>Rhodospirillales</taxon>
        <taxon>Azospirillaceae</taxon>
        <taxon>Azospirillum</taxon>
    </lineage>
</organism>
<dbReference type="Gene3D" id="3.30.1310.20">
    <property type="entry name" value="PRTase-like"/>
    <property type="match status" value="1"/>
</dbReference>
<evidence type="ECO:0000259" key="1">
    <source>
        <dbReference type="Pfam" id="PF00156"/>
    </source>
</evidence>
<dbReference type="GO" id="GO:0016757">
    <property type="term" value="F:glycosyltransferase activity"/>
    <property type="evidence" value="ECO:0007669"/>
    <property type="project" value="UniProtKB-KW"/>
</dbReference>
<dbReference type="CDD" id="cd06223">
    <property type="entry name" value="PRTases_typeI"/>
    <property type="match status" value="1"/>
</dbReference>
<proteinExistence type="predicted"/>
<keyword evidence="2" id="KW-0328">Glycosyltransferase</keyword>
<dbReference type="KEGG" id="aoz:HUE56_25585"/>
<reference evidence="2 3" key="1">
    <citation type="submission" date="2020-06" db="EMBL/GenBank/DDBJ databases">
        <title>Complete genome of Azosprillum oryzae KACC14407.</title>
        <authorList>
            <person name="Kim M."/>
            <person name="Park Y.-J."/>
            <person name="Shin J.-H."/>
        </authorList>
    </citation>
    <scope>NUCLEOTIDE SEQUENCE [LARGE SCALE GENOMIC DNA]</scope>
    <source>
        <strain evidence="2 3">KACC 14407</strain>
        <plasmid evidence="2 3">unnamed6</plasmid>
    </source>
</reference>
<dbReference type="SUPFAM" id="SSF53271">
    <property type="entry name" value="PRTase-like"/>
    <property type="match status" value="1"/>
</dbReference>
<dbReference type="Pfam" id="PF00156">
    <property type="entry name" value="Pribosyltran"/>
    <property type="match status" value="1"/>
</dbReference>
<sequence length="230" mass="24281">MEGGDGITALFRDRADAGKRLADKLSPLRDQAPVVLALPRGGVAVAVEIARRLHAPLGLVLVRKLGAPYQPELAIGAIASCGAGGNAAIETVINANVGLPLSDSWLEEETHRQLKELERRRTTYLAGRRQPSIAGRTVILVDDGIATGATMLAALRAVRKEGPKALVLAIPVAPADSLAAFTETADSIICLETPAFFMSIGTFYRDFRQLDDSDVIDLLDAAGQGTTGFP</sequence>
<dbReference type="OrthoDB" id="9810066at2"/>
<dbReference type="EMBL" id="CP054621">
    <property type="protein sequence ID" value="QKS54497.1"/>
    <property type="molecule type" value="Genomic_DNA"/>
</dbReference>
<keyword evidence="3" id="KW-1185">Reference proteome</keyword>